<dbReference type="RefSeq" id="WP_063635323.1">
    <property type="nucleotide sequence ID" value="NZ_CP015285.1"/>
</dbReference>
<protein>
    <submittedName>
        <fullName evidence="1">Uncharacterized protein</fullName>
    </submittedName>
</protein>
<gene>
    <name evidence="1" type="ORF">A6A40_10280</name>
</gene>
<dbReference type="KEGG" id="ahu:A6A40_10280"/>
<keyword evidence="2" id="KW-1185">Reference proteome</keyword>
<dbReference type="AlphaFoldDB" id="A0A161IU60"/>
<dbReference type="STRING" id="1226968.A6A40_10280"/>
<name>A0A161IU60_9PROT</name>
<dbReference type="EMBL" id="CP015285">
    <property type="protein sequence ID" value="ANC92257.1"/>
    <property type="molecule type" value="Genomic_DNA"/>
</dbReference>
<organism evidence="1 2">
    <name type="scientific">Azospirillum humicireducens</name>
    <dbReference type="NCBI Taxonomy" id="1226968"/>
    <lineage>
        <taxon>Bacteria</taxon>
        <taxon>Pseudomonadati</taxon>
        <taxon>Pseudomonadota</taxon>
        <taxon>Alphaproteobacteria</taxon>
        <taxon>Rhodospirillales</taxon>
        <taxon>Azospirillaceae</taxon>
        <taxon>Azospirillum</taxon>
    </lineage>
</organism>
<dbReference type="OrthoDB" id="7278537at2"/>
<dbReference type="Proteomes" id="UP000077405">
    <property type="component" value="Chromosome"/>
</dbReference>
<evidence type="ECO:0000313" key="2">
    <source>
        <dbReference type="Proteomes" id="UP000077405"/>
    </source>
</evidence>
<sequence>MALTAIGLCGRALIKLGATAIASFDDGSAEAEVAAALYAPTRDALLSANAWSFASVQATLPRLAEPPVADYACAFQLPADFLRALGAGGDGRGRGLSYRIVGRTLLCDAGAVTLSYIGRPAEEHFPAFFDQALIARLAAEFCLPLTESSTRAELLAQLAESEFRRARQIDAQQDSQPGFEDFTLIDVRA</sequence>
<evidence type="ECO:0000313" key="1">
    <source>
        <dbReference type="EMBL" id="ANC92257.1"/>
    </source>
</evidence>
<proteinExistence type="predicted"/>
<accession>A0A161IU60</accession>
<reference evidence="1 2" key="1">
    <citation type="journal article" date="2013" name="Int. J. Syst. Evol. Microbiol.">
        <title>Azospirillum humicireducens sp. nov., a nitrogen-fixing bacterium isolated from a microbial fuel cell.</title>
        <authorList>
            <person name="Zhou S."/>
            <person name="Han L."/>
            <person name="Wang Y."/>
            <person name="Yang G."/>
            <person name="Zhuang L."/>
            <person name="Hu P."/>
        </authorList>
    </citation>
    <scope>NUCLEOTIDE SEQUENCE [LARGE SCALE GENOMIC DNA]</scope>
    <source>
        <strain evidence="1 2">SgZ-5</strain>
    </source>
</reference>